<dbReference type="STRING" id="307972.A0A2G8KQJ8"/>
<evidence type="ECO:0000313" key="2">
    <source>
        <dbReference type="EMBL" id="PIK50281.1"/>
    </source>
</evidence>
<dbReference type="Gene3D" id="1.20.1280.50">
    <property type="match status" value="1"/>
</dbReference>
<protein>
    <submittedName>
        <fullName evidence="2">Putative F-box only protein 42</fullName>
    </submittedName>
</protein>
<feature type="domain" description="F-box" evidence="1">
    <location>
        <begin position="7"/>
        <end position="59"/>
    </location>
</feature>
<dbReference type="Proteomes" id="UP000230750">
    <property type="component" value="Unassembled WGS sequence"/>
</dbReference>
<reference evidence="2 3" key="1">
    <citation type="journal article" date="2017" name="PLoS Biol.">
        <title>The sea cucumber genome provides insights into morphological evolution and visceral regeneration.</title>
        <authorList>
            <person name="Zhang X."/>
            <person name="Sun L."/>
            <person name="Yuan J."/>
            <person name="Sun Y."/>
            <person name="Gao Y."/>
            <person name="Zhang L."/>
            <person name="Li S."/>
            <person name="Dai H."/>
            <person name="Hamel J.F."/>
            <person name="Liu C."/>
            <person name="Yu Y."/>
            <person name="Liu S."/>
            <person name="Lin W."/>
            <person name="Guo K."/>
            <person name="Jin S."/>
            <person name="Xu P."/>
            <person name="Storey K.B."/>
            <person name="Huan P."/>
            <person name="Zhang T."/>
            <person name="Zhou Y."/>
            <person name="Zhang J."/>
            <person name="Lin C."/>
            <person name="Li X."/>
            <person name="Xing L."/>
            <person name="Huo D."/>
            <person name="Sun M."/>
            <person name="Wang L."/>
            <person name="Mercier A."/>
            <person name="Li F."/>
            <person name="Yang H."/>
            <person name="Xiang J."/>
        </authorList>
    </citation>
    <scope>NUCLEOTIDE SEQUENCE [LARGE SCALE GENOMIC DNA]</scope>
    <source>
        <strain evidence="2">Shaxun</strain>
        <tissue evidence="2">Muscle</tissue>
    </source>
</reference>
<dbReference type="SUPFAM" id="SSF117281">
    <property type="entry name" value="Kelch motif"/>
    <property type="match status" value="1"/>
</dbReference>
<evidence type="ECO:0000259" key="1">
    <source>
        <dbReference type="PROSITE" id="PS50181"/>
    </source>
</evidence>
<sequence length="442" mass="49625">MASPPSGLQLNDLPTELLHSVFTYLSLYGELQSAMQVCRRWKPIAQDVLKGREELFRHRVSENQLTFNTSGCPYISIPARTDHANCMHGRCLYVFGGFKNEGQAYNDLWKVDMTLRKVKRIQTNCKERRPSPRGYAYLLPHGENTLILCGGVIEKKSPFAPTIFQSATEEIFKFDIPTSTWSLLKCNQGNSNRTEFAIYDCCIVGDYLFTCHKISEDGFQLQYTDLGCHPSSIQLASSKPFHAPEMKLFSVDDNHLLVLTNHPTKKECNAYLLNIQDLDDPCPKWTSLLISNNNKRLPNPCQTCKVGKYIIVFYPLEGTLLLNAQQRLSAAKKLTPNGVKGCPHCTQAIHAAWRGRCVFSDCDRLGTSIQTAILDTTSAISAGTLQWLNSDIDCTGSTYPTRGQTYFRPFQAVPGTAQVVILGWKPCPLRDCKHPCSIDVLR</sequence>
<dbReference type="PANTHER" id="PTHR46432:SF1">
    <property type="entry name" value="F-BOX ONLY PROTEIN 42"/>
    <property type="match status" value="1"/>
</dbReference>
<evidence type="ECO:0000313" key="3">
    <source>
        <dbReference type="Proteomes" id="UP000230750"/>
    </source>
</evidence>
<dbReference type="EMBL" id="MRZV01000426">
    <property type="protein sequence ID" value="PIK50281.1"/>
    <property type="molecule type" value="Genomic_DNA"/>
</dbReference>
<dbReference type="InterPro" id="IPR001810">
    <property type="entry name" value="F-box_dom"/>
</dbReference>
<dbReference type="OrthoDB" id="10257471at2759"/>
<dbReference type="InterPro" id="IPR015915">
    <property type="entry name" value="Kelch-typ_b-propeller"/>
</dbReference>
<dbReference type="AlphaFoldDB" id="A0A2G8KQJ8"/>
<dbReference type="InterPro" id="IPR036047">
    <property type="entry name" value="F-box-like_dom_sf"/>
</dbReference>
<dbReference type="Pfam" id="PF12937">
    <property type="entry name" value="F-box-like"/>
    <property type="match status" value="1"/>
</dbReference>
<dbReference type="GO" id="GO:1990756">
    <property type="term" value="F:ubiquitin-like ligase-substrate adaptor activity"/>
    <property type="evidence" value="ECO:0007669"/>
    <property type="project" value="TreeGrafter"/>
</dbReference>
<dbReference type="GO" id="GO:0019005">
    <property type="term" value="C:SCF ubiquitin ligase complex"/>
    <property type="evidence" value="ECO:0007669"/>
    <property type="project" value="TreeGrafter"/>
</dbReference>
<dbReference type="PANTHER" id="PTHR46432">
    <property type="entry name" value="F-BOX ONLY PROTEIN 42"/>
    <property type="match status" value="1"/>
</dbReference>
<dbReference type="CDD" id="cd22110">
    <property type="entry name" value="F-box_FBXO42"/>
    <property type="match status" value="1"/>
</dbReference>
<dbReference type="PROSITE" id="PS50181">
    <property type="entry name" value="FBOX"/>
    <property type="match status" value="1"/>
</dbReference>
<dbReference type="SMART" id="SM00256">
    <property type="entry name" value="FBOX"/>
    <property type="match status" value="1"/>
</dbReference>
<proteinExistence type="predicted"/>
<name>A0A2G8KQJ8_STIJA</name>
<gene>
    <name evidence="2" type="ORF">BSL78_12850</name>
</gene>
<keyword evidence="3" id="KW-1185">Reference proteome</keyword>
<dbReference type="Pfam" id="PF24681">
    <property type="entry name" value="Kelch_KLHDC2_KLHL20_DRC7"/>
    <property type="match status" value="1"/>
</dbReference>
<dbReference type="Gene3D" id="2.120.10.80">
    <property type="entry name" value="Kelch-type beta propeller"/>
    <property type="match status" value="1"/>
</dbReference>
<organism evidence="2 3">
    <name type="scientific">Stichopus japonicus</name>
    <name type="common">Sea cucumber</name>
    <dbReference type="NCBI Taxonomy" id="307972"/>
    <lineage>
        <taxon>Eukaryota</taxon>
        <taxon>Metazoa</taxon>
        <taxon>Echinodermata</taxon>
        <taxon>Eleutherozoa</taxon>
        <taxon>Echinozoa</taxon>
        <taxon>Holothuroidea</taxon>
        <taxon>Aspidochirotacea</taxon>
        <taxon>Aspidochirotida</taxon>
        <taxon>Stichopodidae</taxon>
        <taxon>Apostichopus</taxon>
    </lineage>
</organism>
<comment type="caution">
    <text evidence="2">The sequence shown here is derived from an EMBL/GenBank/DDBJ whole genome shotgun (WGS) entry which is preliminary data.</text>
</comment>
<dbReference type="SUPFAM" id="SSF81383">
    <property type="entry name" value="F-box domain"/>
    <property type="match status" value="1"/>
</dbReference>
<accession>A0A2G8KQJ8</accession>
<dbReference type="InterPro" id="IPR052821">
    <property type="entry name" value="F-box_only_SRC"/>
</dbReference>